<dbReference type="Proteomes" id="UP001162131">
    <property type="component" value="Unassembled WGS sequence"/>
</dbReference>
<proteinExistence type="predicted"/>
<reference evidence="1" key="1">
    <citation type="submission" date="2021-09" db="EMBL/GenBank/DDBJ databases">
        <authorList>
            <consortium name="AG Swart"/>
            <person name="Singh M."/>
            <person name="Singh A."/>
            <person name="Seah K."/>
            <person name="Emmerich C."/>
        </authorList>
    </citation>
    <scope>NUCLEOTIDE SEQUENCE</scope>
    <source>
        <strain evidence="1">ATCC30299</strain>
    </source>
</reference>
<accession>A0AAU9I8K7</accession>
<gene>
    <name evidence="1" type="ORF">BSTOLATCC_MIC1449</name>
</gene>
<comment type="caution">
    <text evidence="1">The sequence shown here is derived from an EMBL/GenBank/DDBJ whole genome shotgun (WGS) entry which is preliminary data.</text>
</comment>
<dbReference type="EMBL" id="CAJZBQ010000002">
    <property type="protein sequence ID" value="CAG9310607.1"/>
    <property type="molecule type" value="Genomic_DNA"/>
</dbReference>
<protein>
    <submittedName>
        <fullName evidence="1">Uncharacterized protein</fullName>
    </submittedName>
</protein>
<name>A0AAU9I8K7_9CILI</name>
<evidence type="ECO:0000313" key="1">
    <source>
        <dbReference type="EMBL" id="CAG9310607.1"/>
    </source>
</evidence>
<keyword evidence="2" id="KW-1185">Reference proteome</keyword>
<organism evidence="1 2">
    <name type="scientific">Blepharisma stoltei</name>
    <dbReference type="NCBI Taxonomy" id="1481888"/>
    <lineage>
        <taxon>Eukaryota</taxon>
        <taxon>Sar</taxon>
        <taxon>Alveolata</taxon>
        <taxon>Ciliophora</taxon>
        <taxon>Postciliodesmatophora</taxon>
        <taxon>Heterotrichea</taxon>
        <taxon>Heterotrichida</taxon>
        <taxon>Blepharismidae</taxon>
        <taxon>Blepharisma</taxon>
    </lineage>
</organism>
<evidence type="ECO:0000313" key="2">
    <source>
        <dbReference type="Proteomes" id="UP001162131"/>
    </source>
</evidence>
<dbReference type="AlphaFoldDB" id="A0AAU9I8K7"/>
<sequence length="500" mass="56883">MSKLRSCSQKNLSTSFNNVNYKKSNQEKKRGNWKITQVDPHIFNSIWMNGTFHKSYDVLPSVNASFAQNLEEKTRARVIREKIEANNLAGNIMQPSFSEISLQGTGIEKMKIRRMNTKTVLKPIVKNVQKLNRLNTVTNFLDISKPTQESANSSLLYPIFQYKTPETSCRSSNFHSKKAKLFSSLQRNHLLSSKEIFSQLGYLHRILFKPRKITENNAILIISIEGVLTSSYQNENTMNLKVRSDFANSLRELQTNYQIVLVSKLKLNEIVNILTIMCTKAVYITAAYKLVETGKDIKQNFVNKNNDWYIDYGQVFNDFGISGDKAKKVIVICPLLLSPCEMPFPYNILEYSGCINPSIYITHAPIPTKEHPFTPLTICLPHIDLQPLIGLYSVIDIIKQVLETPYTLADLSTIKNISCVHTNCLNQELIFKYYPPTAEEIRKITQSRPHYKAGHNEDLLKTYFLIVTGGMLCGTKVISEVKTKQIAGYSNLLEVSLLSA</sequence>